<dbReference type="CDD" id="cd06433">
    <property type="entry name" value="GT_2_WfgS_like"/>
    <property type="match status" value="1"/>
</dbReference>
<dbReference type="EMBL" id="JAZDQU010000001">
    <property type="protein sequence ID" value="MEE1883902.1"/>
    <property type="molecule type" value="Genomic_DNA"/>
</dbReference>
<gene>
    <name evidence="2" type="ORF">VRU49_00590</name>
</gene>
<evidence type="ECO:0000313" key="2">
    <source>
        <dbReference type="EMBL" id="MEE1883902.1"/>
    </source>
</evidence>
<sequence length="246" mass="28232">MKISIITVVFNAERYIKSCMQSVVNQTYNDVEYIIIDGGSTDKTLEIINSFNGAKFKLISGKDNGMYDALNKGIKYATGEVVGFLHADDFYASNTIIEEIAQFFLKNSSNAIYGDLNYVHPDSFKVIRKWVSNTYSLKNIEQGWMPPHPTLFLKKQIYIEIGGYSLAYGSAADYEFILRLLYTYKVKADYFPQLIVNMRTGGMSNANIVSRIKAFYNDYKALRTHQVPFSFLVVFLKKFKKIVQYF</sequence>
<dbReference type="InterPro" id="IPR001173">
    <property type="entry name" value="Glyco_trans_2-like"/>
</dbReference>
<keyword evidence="2" id="KW-0808">Transferase</keyword>
<dbReference type="EC" id="2.4.-.-" evidence="2"/>
<dbReference type="Proteomes" id="UP001337681">
    <property type="component" value="Unassembled WGS sequence"/>
</dbReference>
<dbReference type="PANTHER" id="PTHR22916">
    <property type="entry name" value="GLYCOSYLTRANSFERASE"/>
    <property type="match status" value="1"/>
</dbReference>
<dbReference type="RefSeq" id="WP_330144827.1">
    <property type="nucleotide sequence ID" value="NZ_JAZDQU010000001.1"/>
</dbReference>
<proteinExistence type="predicted"/>
<comment type="caution">
    <text evidence="2">The sequence shown here is derived from an EMBL/GenBank/DDBJ whole genome shotgun (WGS) entry which is preliminary data.</text>
</comment>
<accession>A0ABU7GXZ6</accession>
<dbReference type="SUPFAM" id="SSF53448">
    <property type="entry name" value="Nucleotide-diphospho-sugar transferases"/>
    <property type="match status" value="1"/>
</dbReference>
<organism evidence="2 3">
    <name type="scientific">Pedobacter flavus</name>
    <dbReference type="NCBI Taxonomy" id="3113906"/>
    <lineage>
        <taxon>Bacteria</taxon>
        <taxon>Pseudomonadati</taxon>
        <taxon>Bacteroidota</taxon>
        <taxon>Sphingobacteriia</taxon>
        <taxon>Sphingobacteriales</taxon>
        <taxon>Sphingobacteriaceae</taxon>
        <taxon>Pedobacter</taxon>
    </lineage>
</organism>
<name>A0ABU7GXZ6_9SPHI</name>
<dbReference type="PANTHER" id="PTHR22916:SF3">
    <property type="entry name" value="UDP-GLCNAC:BETAGAL BETA-1,3-N-ACETYLGLUCOSAMINYLTRANSFERASE-LIKE PROTEIN 1"/>
    <property type="match status" value="1"/>
</dbReference>
<keyword evidence="3" id="KW-1185">Reference proteome</keyword>
<evidence type="ECO:0000313" key="3">
    <source>
        <dbReference type="Proteomes" id="UP001337681"/>
    </source>
</evidence>
<keyword evidence="2" id="KW-0328">Glycosyltransferase</keyword>
<reference evidence="2 3" key="1">
    <citation type="submission" date="2024-01" db="EMBL/GenBank/DDBJ databases">
        <title>Pedobacter sp. nov., isolated from oil-contaminated soil.</title>
        <authorList>
            <person name="Le N.T.T."/>
        </authorList>
    </citation>
    <scope>NUCLEOTIDE SEQUENCE [LARGE SCALE GENOMIC DNA]</scope>
    <source>
        <strain evidence="2 3">VNH31</strain>
    </source>
</reference>
<dbReference type="Pfam" id="PF00535">
    <property type="entry name" value="Glycos_transf_2"/>
    <property type="match status" value="1"/>
</dbReference>
<dbReference type="InterPro" id="IPR029044">
    <property type="entry name" value="Nucleotide-diphossugar_trans"/>
</dbReference>
<dbReference type="Gene3D" id="3.90.550.10">
    <property type="entry name" value="Spore Coat Polysaccharide Biosynthesis Protein SpsA, Chain A"/>
    <property type="match status" value="1"/>
</dbReference>
<protein>
    <submittedName>
        <fullName evidence="2">Glycosyltransferase family 2 protein</fullName>
        <ecNumber evidence="2">2.4.-.-</ecNumber>
    </submittedName>
</protein>
<feature type="domain" description="Glycosyltransferase 2-like" evidence="1">
    <location>
        <begin position="4"/>
        <end position="131"/>
    </location>
</feature>
<dbReference type="GO" id="GO:0016757">
    <property type="term" value="F:glycosyltransferase activity"/>
    <property type="evidence" value="ECO:0007669"/>
    <property type="project" value="UniProtKB-KW"/>
</dbReference>
<evidence type="ECO:0000259" key="1">
    <source>
        <dbReference type="Pfam" id="PF00535"/>
    </source>
</evidence>